<evidence type="ECO:0000259" key="1">
    <source>
        <dbReference type="Pfam" id="PF05699"/>
    </source>
</evidence>
<evidence type="ECO:0000313" key="2">
    <source>
        <dbReference type="Proteomes" id="UP000887572"/>
    </source>
</evidence>
<name>A0A914HAP7_GLORO</name>
<dbReference type="WBParaSite" id="Gr19_v10_g14838.t1">
    <property type="protein sequence ID" value="Gr19_v10_g14838.t1"/>
    <property type="gene ID" value="Gr19_v10_g14838"/>
</dbReference>
<dbReference type="Proteomes" id="UP000887572">
    <property type="component" value="Unplaced"/>
</dbReference>
<dbReference type="Pfam" id="PF05699">
    <property type="entry name" value="Dimer_Tnp_hAT"/>
    <property type="match status" value="1"/>
</dbReference>
<dbReference type="InterPro" id="IPR012337">
    <property type="entry name" value="RNaseH-like_sf"/>
</dbReference>
<dbReference type="AlphaFoldDB" id="A0A914HAP7"/>
<organism evidence="2 3">
    <name type="scientific">Globodera rostochiensis</name>
    <name type="common">Golden nematode worm</name>
    <name type="synonym">Heterodera rostochiensis</name>
    <dbReference type="NCBI Taxonomy" id="31243"/>
    <lineage>
        <taxon>Eukaryota</taxon>
        <taxon>Metazoa</taxon>
        <taxon>Ecdysozoa</taxon>
        <taxon>Nematoda</taxon>
        <taxon>Chromadorea</taxon>
        <taxon>Rhabditida</taxon>
        <taxon>Tylenchina</taxon>
        <taxon>Tylenchomorpha</taxon>
        <taxon>Tylenchoidea</taxon>
        <taxon>Heteroderidae</taxon>
        <taxon>Heteroderinae</taxon>
        <taxon>Globodera</taxon>
    </lineage>
</organism>
<dbReference type="SUPFAM" id="SSF53098">
    <property type="entry name" value="Ribonuclease H-like"/>
    <property type="match status" value="1"/>
</dbReference>
<protein>
    <submittedName>
        <fullName evidence="3">HAT C-terminal dimerisation domain-containing protein</fullName>
    </submittedName>
</protein>
<reference evidence="3" key="1">
    <citation type="submission" date="2022-11" db="UniProtKB">
        <authorList>
            <consortium name="WormBaseParasite"/>
        </authorList>
    </citation>
    <scope>IDENTIFICATION</scope>
</reference>
<evidence type="ECO:0000313" key="3">
    <source>
        <dbReference type="WBParaSite" id="Gr19_v10_g14838.t1"/>
    </source>
</evidence>
<dbReference type="InterPro" id="IPR008906">
    <property type="entry name" value="HATC_C_dom"/>
</dbReference>
<proteinExistence type="predicted"/>
<accession>A0A914HAP7</accession>
<feature type="domain" description="HAT C-terminal dimerisation" evidence="1">
    <location>
        <begin position="7"/>
        <end position="52"/>
    </location>
</feature>
<sequence length="73" mass="8098">MNVTPQALLSIPATSVSSERLFSKAGLIYANTLRNRLSAEKVEEILQIKANLSEFPLKLQDYDDDEDFPGGVE</sequence>
<dbReference type="GO" id="GO:0046983">
    <property type="term" value="F:protein dimerization activity"/>
    <property type="evidence" value="ECO:0007669"/>
    <property type="project" value="InterPro"/>
</dbReference>
<keyword evidence="2" id="KW-1185">Reference proteome</keyword>